<dbReference type="GO" id="GO:0016791">
    <property type="term" value="F:phosphatase activity"/>
    <property type="evidence" value="ECO:0007669"/>
    <property type="project" value="InterPro"/>
</dbReference>
<dbReference type="EMBL" id="LR026963">
    <property type="protein sequence ID" value="VBB69560.1"/>
    <property type="molecule type" value="Genomic_DNA"/>
</dbReference>
<comment type="similarity">
    <text evidence="2">Belongs to the GmhB family.</text>
</comment>
<dbReference type="AlphaFoldDB" id="A0A484H7I1"/>
<dbReference type="InterPro" id="IPR006549">
    <property type="entry name" value="HAD-SF_hydro_IIIA"/>
</dbReference>
<dbReference type="Pfam" id="PF13242">
    <property type="entry name" value="Hydrolase_like"/>
    <property type="match status" value="1"/>
</dbReference>
<evidence type="ECO:0000256" key="4">
    <source>
        <dbReference type="ARBA" id="ARBA00022723"/>
    </source>
</evidence>
<evidence type="ECO:0000256" key="3">
    <source>
        <dbReference type="ARBA" id="ARBA00022490"/>
    </source>
</evidence>
<sequence length="181" mass="20013">MFLDRDGTLNVDTHYLSHPDQLTLLPGVASGLRQLQAMKFGLIVLTNQSGVARGFFDESQVAAIHARLRAMLMAEGVRLDGFYICPHGPDDNCACRKPRPGLLQQVRCHHSFDSRQAYMIGDKEADIGMGQVAGMRTVLVRTGYGRESEYRGSITPDFVVDTLVEAASLVERHLIRVSTHS</sequence>
<evidence type="ECO:0000256" key="2">
    <source>
        <dbReference type="ARBA" id="ARBA00005628"/>
    </source>
</evidence>
<dbReference type="GO" id="GO:0005975">
    <property type="term" value="P:carbohydrate metabolic process"/>
    <property type="evidence" value="ECO:0007669"/>
    <property type="project" value="InterPro"/>
</dbReference>
<dbReference type="InterPro" id="IPR006543">
    <property type="entry name" value="Histidinol-phos"/>
</dbReference>
<dbReference type="NCBIfam" id="TIGR01656">
    <property type="entry name" value="Histidinol-ppas"/>
    <property type="match status" value="1"/>
</dbReference>
<dbReference type="SUPFAM" id="SSF56784">
    <property type="entry name" value="HAD-like"/>
    <property type="match status" value="1"/>
</dbReference>
<evidence type="ECO:0000256" key="5">
    <source>
        <dbReference type="ARBA" id="ARBA00022801"/>
    </source>
</evidence>
<organism evidence="8">
    <name type="scientific">invertebrate metagenome</name>
    <dbReference type="NCBI Taxonomy" id="1711999"/>
    <lineage>
        <taxon>unclassified sequences</taxon>
        <taxon>metagenomes</taxon>
        <taxon>organismal metagenomes</taxon>
    </lineage>
</organism>
<dbReference type="NCBIfam" id="TIGR01662">
    <property type="entry name" value="HAD-SF-IIIA"/>
    <property type="match status" value="1"/>
</dbReference>
<keyword evidence="4" id="KW-0479">Metal-binding</keyword>
<reference evidence="8" key="1">
    <citation type="submission" date="2018-10" db="EMBL/GenBank/DDBJ databases">
        <authorList>
            <person name="Gruber-Vodicka H."/>
            <person name="Jaeckle O."/>
        </authorList>
    </citation>
    <scope>NUCLEOTIDE SEQUENCE</scope>
</reference>
<dbReference type="InterPro" id="IPR023214">
    <property type="entry name" value="HAD_sf"/>
</dbReference>
<keyword evidence="6" id="KW-0119">Carbohydrate metabolism</keyword>
<dbReference type="Gene3D" id="3.40.50.1000">
    <property type="entry name" value="HAD superfamily/HAD-like"/>
    <property type="match status" value="1"/>
</dbReference>
<protein>
    <recommendedName>
        <fullName evidence="7">D,D-heptose 1,7-bisphosphate phosphatase</fullName>
    </recommendedName>
</protein>
<dbReference type="PIRSF" id="PIRSF004682">
    <property type="entry name" value="GmhB"/>
    <property type="match status" value="1"/>
</dbReference>
<proteinExistence type="inferred from homology"/>
<evidence type="ECO:0000256" key="6">
    <source>
        <dbReference type="ARBA" id="ARBA00023277"/>
    </source>
</evidence>
<evidence type="ECO:0000256" key="7">
    <source>
        <dbReference type="ARBA" id="ARBA00031828"/>
    </source>
</evidence>
<dbReference type="GO" id="GO:0005737">
    <property type="term" value="C:cytoplasm"/>
    <property type="evidence" value="ECO:0007669"/>
    <property type="project" value="UniProtKB-SubCell"/>
</dbReference>
<comment type="subcellular location">
    <subcellularLocation>
        <location evidence="1">Cytoplasm</location>
    </subcellularLocation>
</comment>
<accession>A0A484H7I1</accession>
<keyword evidence="3" id="KW-0963">Cytoplasm</keyword>
<dbReference type="InterPro" id="IPR004446">
    <property type="entry name" value="Heptose_bisP_phosphatase"/>
</dbReference>
<dbReference type="CDD" id="cd07503">
    <property type="entry name" value="HAD_HisB-N"/>
    <property type="match status" value="1"/>
</dbReference>
<evidence type="ECO:0000256" key="1">
    <source>
        <dbReference type="ARBA" id="ARBA00004496"/>
    </source>
</evidence>
<keyword evidence="5 8" id="KW-0378">Hydrolase</keyword>
<dbReference type="GO" id="GO:0046872">
    <property type="term" value="F:metal ion binding"/>
    <property type="evidence" value="ECO:0007669"/>
    <property type="project" value="UniProtKB-KW"/>
</dbReference>
<gene>
    <name evidence="8" type="ORF">RIEGSTA812A_PEG_1033</name>
</gene>
<dbReference type="InterPro" id="IPR036412">
    <property type="entry name" value="HAD-like_sf"/>
</dbReference>
<dbReference type="PANTHER" id="PTHR42891:SF1">
    <property type="entry name" value="D-GLYCERO-BETA-D-MANNO-HEPTOSE-1,7-BISPHOSPHATE 7-PHOSPHATASE"/>
    <property type="match status" value="1"/>
</dbReference>
<dbReference type="PANTHER" id="PTHR42891">
    <property type="entry name" value="D-GLYCERO-BETA-D-MANNO-HEPTOSE-1,7-BISPHOSPHATE 7-PHOSPHATASE"/>
    <property type="match status" value="1"/>
</dbReference>
<evidence type="ECO:0000313" key="8">
    <source>
        <dbReference type="EMBL" id="VBB69560.1"/>
    </source>
</evidence>
<name>A0A484H7I1_9ZZZZ</name>